<name>A0A2H0DVR1_9BACT</name>
<dbReference type="GO" id="GO:0003677">
    <property type="term" value="F:DNA binding"/>
    <property type="evidence" value="ECO:0007669"/>
    <property type="project" value="InterPro"/>
</dbReference>
<comment type="caution">
    <text evidence="1">The sequence shown here is derived from an EMBL/GenBank/DDBJ whole genome shotgun (WGS) entry which is preliminary data.</text>
</comment>
<dbReference type="GO" id="GO:0045892">
    <property type="term" value="P:negative regulation of DNA-templated transcription"/>
    <property type="evidence" value="ECO:0007669"/>
    <property type="project" value="UniProtKB-ARBA"/>
</dbReference>
<proteinExistence type="predicted"/>
<dbReference type="Pfam" id="PF02583">
    <property type="entry name" value="Trns_repr_metal"/>
    <property type="match status" value="1"/>
</dbReference>
<reference evidence="1 2" key="1">
    <citation type="submission" date="2017-09" db="EMBL/GenBank/DDBJ databases">
        <title>Depth-based differentiation of microbial function through sediment-hosted aquifers and enrichment of novel symbionts in the deep terrestrial subsurface.</title>
        <authorList>
            <person name="Probst A.J."/>
            <person name="Ladd B."/>
            <person name="Jarett J.K."/>
            <person name="Geller-Mcgrath D.E."/>
            <person name="Sieber C.M."/>
            <person name="Emerson J.B."/>
            <person name="Anantharaman K."/>
            <person name="Thomas B.C."/>
            <person name="Malmstrom R."/>
            <person name="Stieglmeier M."/>
            <person name="Klingl A."/>
            <person name="Woyke T."/>
            <person name="Ryan C.M."/>
            <person name="Banfield J.F."/>
        </authorList>
    </citation>
    <scope>NUCLEOTIDE SEQUENCE [LARGE SCALE GENOMIC DNA]</scope>
    <source>
        <strain evidence="1">CG22_combo_CG10-13_8_21_14_all_43_18</strain>
    </source>
</reference>
<dbReference type="EMBL" id="PCTS01000042">
    <property type="protein sequence ID" value="PIP86263.1"/>
    <property type="molecule type" value="Genomic_DNA"/>
</dbReference>
<dbReference type="PANTHER" id="PTHR33677">
    <property type="entry name" value="TRANSCRIPTIONAL REPRESSOR FRMR-RELATED"/>
    <property type="match status" value="1"/>
</dbReference>
<sequence>MVDEDQYCIDIITQSSAIRSALSAVEDLMLENHLSEHVIHQMKQGQEKKAVGEIINIFKKSKKK</sequence>
<dbReference type="CDD" id="cd10148">
    <property type="entry name" value="CsoR-like_DUF156"/>
    <property type="match status" value="1"/>
</dbReference>
<dbReference type="InterPro" id="IPR003735">
    <property type="entry name" value="Metal_Tscrpt_repr"/>
</dbReference>
<evidence type="ECO:0008006" key="3">
    <source>
        <dbReference type="Google" id="ProtNLM"/>
    </source>
</evidence>
<dbReference type="AlphaFoldDB" id="A0A2H0DVR1"/>
<dbReference type="InterPro" id="IPR038390">
    <property type="entry name" value="Metal_Tscrpt_repr_sf"/>
</dbReference>
<organism evidence="1 2">
    <name type="scientific">Candidatus Campbellbacteria bacterium CG22_combo_CG10-13_8_21_14_all_43_18</name>
    <dbReference type="NCBI Taxonomy" id="1974530"/>
    <lineage>
        <taxon>Bacteria</taxon>
        <taxon>Candidatus Campbelliibacteriota</taxon>
    </lineage>
</organism>
<dbReference type="PANTHER" id="PTHR33677:SF3">
    <property type="entry name" value="COPPER-SENSING TRANSCRIPTIONAL REPRESSOR RICR"/>
    <property type="match status" value="1"/>
</dbReference>
<accession>A0A2H0DVR1</accession>
<evidence type="ECO:0000313" key="2">
    <source>
        <dbReference type="Proteomes" id="UP000231276"/>
    </source>
</evidence>
<dbReference type="GO" id="GO:0046872">
    <property type="term" value="F:metal ion binding"/>
    <property type="evidence" value="ECO:0007669"/>
    <property type="project" value="InterPro"/>
</dbReference>
<gene>
    <name evidence="1" type="ORF">COW82_02985</name>
</gene>
<protein>
    <recommendedName>
        <fullName evidence="3">Transcriptional regulator</fullName>
    </recommendedName>
</protein>
<dbReference type="Gene3D" id="1.20.58.1000">
    <property type="entry name" value="Metal-sensitive repressor, helix protomer"/>
    <property type="match status" value="1"/>
</dbReference>
<evidence type="ECO:0000313" key="1">
    <source>
        <dbReference type="EMBL" id="PIP86263.1"/>
    </source>
</evidence>
<dbReference type="Proteomes" id="UP000231276">
    <property type="component" value="Unassembled WGS sequence"/>
</dbReference>